<sequence>MDGSGKSLTAVSFTHQDLIQDEHGGWFHLPTLRALHAAGRLAPDSAGYVLLLHDAALNRPRLIS</sequence>
<evidence type="ECO:0000313" key="1">
    <source>
        <dbReference type="EMBL" id="PTA67552.1"/>
    </source>
</evidence>
<dbReference type="EMBL" id="PYSV01000011">
    <property type="protein sequence ID" value="PTA67552.1"/>
    <property type="molecule type" value="Genomic_DNA"/>
</dbReference>
<dbReference type="AlphaFoldDB" id="A0A2T3W6S5"/>
<dbReference type="OrthoDB" id="72140at2"/>
<keyword evidence="2" id="KW-1185">Reference proteome</keyword>
<dbReference type="Proteomes" id="UP000240317">
    <property type="component" value="Unassembled WGS sequence"/>
</dbReference>
<accession>A0A2T3W6S5</accession>
<proteinExistence type="predicted"/>
<organism evidence="1 2">
    <name type="scientific">Deinococcus arcticus</name>
    <dbReference type="NCBI Taxonomy" id="2136176"/>
    <lineage>
        <taxon>Bacteria</taxon>
        <taxon>Thermotogati</taxon>
        <taxon>Deinococcota</taxon>
        <taxon>Deinococci</taxon>
        <taxon>Deinococcales</taxon>
        <taxon>Deinococcaceae</taxon>
        <taxon>Deinococcus</taxon>
    </lineage>
</organism>
<protein>
    <submittedName>
        <fullName evidence="1">Uncharacterized protein</fullName>
    </submittedName>
</protein>
<reference evidence="1 2" key="1">
    <citation type="submission" date="2018-03" db="EMBL/GenBank/DDBJ databases">
        <title>Draft genome of Deinococcus sp. OD32.</title>
        <authorList>
            <person name="Wang X.-P."/>
            <person name="Du Z.-J."/>
        </authorList>
    </citation>
    <scope>NUCLEOTIDE SEQUENCE [LARGE SCALE GENOMIC DNA]</scope>
    <source>
        <strain evidence="1 2">OD32</strain>
    </source>
</reference>
<name>A0A2T3W6S5_9DEIO</name>
<dbReference type="RefSeq" id="WP_107138374.1">
    <property type="nucleotide sequence ID" value="NZ_PYSV01000011.1"/>
</dbReference>
<evidence type="ECO:0000313" key="2">
    <source>
        <dbReference type="Proteomes" id="UP000240317"/>
    </source>
</evidence>
<comment type="caution">
    <text evidence="1">The sequence shown here is derived from an EMBL/GenBank/DDBJ whole genome shotgun (WGS) entry which is preliminary data.</text>
</comment>
<gene>
    <name evidence="1" type="ORF">C8263_11990</name>
</gene>